<accession>A0A6A6YJE9</accession>
<name>A0A6A6YJE9_9PEZI</name>
<dbReference type="AlphaFoldDB" id="A0A6A6YJE9"/>
<evidence type="ECO:0000256" key="2">
    <source>
        <dbReference type="SAM" id="Phobius"/>
    </source>
</evidence>
<feature type="transmembrane region" description="Helical" evidence="2">
    <location>
        <begin position="210"/>
        <end position="235"/>
    </location>
</feature>
<evidence type="ECO:0008006" key="7">
    <source>
        <dbReference type="Google" id="ProtNLM"/>
    </source>
</evidence>
<evidence type="ECO:0000313" key="6">
    <source>
        <dbReference type="RefSeq" id="XP_033575642.1"/>
    </source>
</evidence>
<feature type="chain" id="PRO_5044629153" description="Mid2 domain-containing protein" evidence="3">
    <location>
        <begin position="24"/>
        <end position="387"/>
    </location>
</feature>
<evidence type="ECO:0000313" key="4">
    <source>
        <dbReference type="EMBL" id="KAF2808678.1"/>
    </source>
</evidence>
<feature type="region of interest" description="Disordered" evidence="1">
    <location>
        <begin position="179"/>
        <end position="203"/>
    </location>
</feature>
<keyword evidence="3" id="KW-0732">Signal</keyword>
<sequence>MHFCQKIVLALTALIFSSTAVSGLSTQAGTVITPPPPQPTLCSPLNPLKRQESCSYGLCGTQCLSQGAFCCGPAGTLATSPYWVCDNGACITSVRGSTGVVDCYDPDNPQGTTQSCIDNVPTATCSSTDRCYTCSTDEPFCFWETYVQTNPTTLRWFSCVPSKIPDVTFYAATITGNLSSSTRSPPLSTSSSTPGPKSSTGGPVLSTHTIISIAVGGGVTLIGCMAIIAWCCVLVRKKNQRNTQDGVYQNEPPPRMMHDRSPAELPVGSPPRYYDQQLPQMSQALGSTAFGAETVHDDVGVHTPVAELPGKTASAGVTGLGKYEQQEGERRVYEREIAYGNQNDVRATEQEPARAQGTDFVELSTNRGSYTEGDDWGHMSPGVGVAR</sequence>
<evidence type="ECO:0000313" key="5">
    <source>
        <dbReference type="Proteomes" id="UP000504636"/>
    </source>
</evidence>
<feature type="region of interest" description="Disordered" evidence="1">
    <location>
        <begin position="342"/>
        <end position="387"/>
    </location>
</feature>
<dbReference type="RefSeq" id="XP_033575642.1">
    <property type="nucleotide sequence ID" value="XM_033722104.1"/>
</dbReference>
<reference evidence="4 6" key="1">
    <citation type="journal article" date="2020" name="Stud. Mycol.">
        <title>101 Dothideomycetes genomes: a test case for predicting lifestyles and emergence of pathogens.</title>
        <authorList>
            <person name="Haridas S."/>
            <person name="Albert R."/>
            <person name="Binder M."/>
            <person name="Bloem J."/>
            <person name="Labutti K."/>
            <person name="Salamov A."/>
            <person name="Andreopoulos B."/>
            <person name="Baker S."/>
            <person name="Barry K."/>
            <person name="Bills G."/>
            <person name="Bluhm B."/>
            <person name="Cannon C."/>
            <person name="Castanera R."/>
            <person name="Culley D."/>
            <person name="Daum C."/>
            <person name="Ezra D."/>
            <person name="Gonzalez J."/>
            <person name="Henrissat B."/>
            <person name="Kuo A."/>
            <person name="Liang C."/>
            <person name="Lipzen A."/>
            <person name="Lutzoni F."/>
            <person name="Magnuson J."/>
            <person name="Mondo S."/>
            <person name="Nolan M."/>
            <person name="Ohm R."/>
            <person name="Pangilinan J."/>
            <person name="Park H.-J."/>
            <person name="Ramirez L."/>
            <person name="Alfaro M."/>
            <person name="Sun H."/>
            <person name="Tritt A."/>
            <person name="Yoshinaga Y."/>
            <person name="Zwiers L.-H."/>
            <person name="Turgeon B."/>
            <person name="Goodwin S."/>
            <person name="Spatafora J."/>
            <person name="Crous P."/>
            <person name="Grigoriev I."/>
        </authorList>
    </citation>
    <scope>NUCLEOTIDE SEQUENCE</scope>
    <source>
        <strain evidence="4 6">CBS 304.34</strain>
    </source>
</reference>
<reference evidence="6" key="2">
    <citation type="submission" date="2020-04" db="EMBL/GenBank/DDBJ databases">
        <authorList>
            <consortium name="NCBI Genome Project"/>
        </authorList>
    </citation>
    <scope>NUCLEOTIDE SEQUENCE</scope>
    <source>
        <strain evidence="6">CBS 304.34</strain>
    </source>
</reference>
<dbReference type="Proteomes" id="UP000504636">
    <property type="component" value="Unplaced"/>
</dbReference>
<organism evidence="4">
    <name type="scientific">Mytilinidion resinicola</name>
    <dbReference type="NCBI Taxonomy" id="574789"/>
    <lineage>
        <taxon>Eukaryota</taxon>
        <taxon>Fungi</taxon>
        <taxon>Dikarya</taxon>
        <taxon>Ascomycota</taxon>
        <taxon>Pezizomycotina</taxon>
        <taxon>Dothideomycetes</taxon>
        <taxon>Pleosporomycetidae</taxon>
        <taxon>Mytilinidiales</taxon>
        <taxon>Mytilinidiaceae</taxon>
        <taxon>Mytilinidion</taxon>
    </lineage>
</organism>
<dbReference type="OrthoDB" id="3795015at2759"/>
<dbReference type="GeneID" id="54462997"/>
<keyword evidence="2" id="KW-0472">Membrane</keyword>
<evidence type="ECO:0000256" key="3">
    <source>
        <dbReference type="SAM" id="SignalP"/>
    </source>
</evidence>
<protein>
    <recommendedName>
        <fullName evidence="7">Mid2 domain-containing protein</fullName>
    </recommendedName>
</protein>
<keyword evidence="2" id="KW-1133">Transmembrane helix</keyword>
<feature type="signal peptide" evidence="3">
    <location>
        <begin position="1"/>
        <end position="23"/>
    </location>
</feature>
<dbReference type="EMBL" id="MU003702">
    <property type="protein sequence ID" value="KAF2808678.1"/>
    <property type="molecule type" value="Genomic_DNA"/>
</dbReference>
<gene>
    <name evidence="4 6" type="ORF">BDZ99DRAFT_477219</name>
</gene>
<keyword evidence="5" id="KW-1185">Reference proteome</keyword>
<evidence type="ECO:0000256" key="1">
    <source>
        <dbReference type="SAM" id="MobiDB-lite"/>
    </source>
</evidence>
<proteinExistence type="predicted"/>
<reference evidence="6" key="3">
    <citation type="submission" date="2025-04" db="UniProtKB">
        <authorList>
            <consortium name="RefSeq"/>
        </authorList>
    </citation>
    <scope>IDENTIFICATION</scope>
    <source>
        <strain evidence="6">CBS 304.34</strain>
    </source>
</reference>
<keyword evidence="2" id="KW-0812">Transmembrane</keyword>